<reference evidence="1" key="1">
    <citation type="journal article" date="2019" name="Sci. Rep.">
        <title>Draft genome of Tanacetum cinerariifolium, the natural source of mosquito coil.</title>
        <authorList>
            <person name="Yamashiro T."/>
            <person name="Shiraishi A."/>
            <person name="Satake H."/>
            <person name="Nakayama K."/>
        </authorList>
    </citation>
    <scope>NUCLEOTIDE SEQUENCE</scope>
</reference>
<organism evidence="1">
    <name type="scientific">Tanacetum cinerariifolium</name>
    <name type="common">Dalmatian daisy</name>
    <name type="synonym">Chrysanthemum cinerariifolium</name>
    <dbReference type="NCBI Taxonomy" id="118510"/>
    <lineage>
        <taxon>Eukaryota</taxon>
        <taxon>Viridiplantae</taxon>
        <taxon>Streptophyta</taxon>
        <taxon>Embryophyta</taxon>
        <taxon>Tracheophyta</taxon>
        <taxon>Spermatophyta</taxon>
        <taxon>Magnoliopsida</taxon>
        <taxon>eudicotyledons</taxon>
        <taxon>Gunneridae</taxon>
        <taxon>Pentapetalae</taxon>
        <taxon>asterids</taxon>
        <taxon>campanulids</taxon>
        <taxon>Asterales</taxon>
        <taxon>Asteraceae</taxon>
        <taxon>Asteroideae</taxon>
        <taxon>Anthemideae</taxon>
        <taxon>Anthemidinae</taxon>
        <taxon>Tanacetum</taxon>
    </lineage>
</organism>
<name>A0A699KNE4_TANCI</name>
<feature type="non-terminal residue" evidence="1">
    <location>
        <position position="1"/>
    </location>
</feature>
<dbReference type="AlphaFoldDB" id="A0A699KNE4"/>
<comment type="caution">
    <text evidence="1">The sequence shown here is derived from an EMBL/GenBank/DDBJ whole genome shotgun (WGS) entry which is preliminary data.</text>
</comment>
<protein>
    <submittedName>
        <fullName evidence="1">Uncharacterized protein</fullName>
    </submittedName>
</protein>
<sequence length="28" mass="3148">NIVTNSRVTPSWREIVSLTVLVKLASYT</sequence>
<proteinExistence type="predicted"/>
<dbReference type="EMBL" id="BKCJ010538563">
    <property type="protein sequence ID" value="GFB03755.1"/>
    <property type="molecule type" value="Genomic_DNA"/>
</dbReference>
<accession>A0A699KNE4</accession>
<gene>
    <name evidence="1" type="ORF">Tci_675726</name>
</gene>
<evidence type="ECO:0000313" key="1">
    <source>
        <dbReference type="EMBL" id="GFB03755.1"/>
    </source>
</evidence>